<dbReference type="AlphaFoldDB" id="A0A427A1I7"/>
<dbReference type="Proteomes" id="UP000287651">
    <property type="component" value="Unassembled WGS sequence"/>
</dbReference>
<comment type="caution">
    <text evidence="2">The sequence shown here is derived from an EMBL/GenBank/DDBJ whole genome shotgun (WGS) entry which is preliminary data.</text>
</comment>
<dbReference type="PANTHER" id="PTHR14237:SF88">
    <property type="entry name" value="PYRIDOXAL PHOSPHATE (PLP)-DEPENDENT TRANSFERASES SUPERFAMILY PROTEIN"/>
    <property type="match status" value="1"/>
</dbReference>
<evidence type="ECO:0000313" key="3">
    <source>
        <dbReference type="Proteomes" id="UP000287651"/>
    </source>
</evidence>
<sequence length="687" mass="76706">MLFFIHKHFRRLIKATGGDKESNKHQQGGENKIEKPSEACATGCCPIPLLNLVESGNTKQQRRATTTRISRSNFVKLTTDSIFPNTHFANDESLPAFPDAFSSFITVYPQYGETQQADHIRNSEYHHLSSHVCLDYTGFSLFSHAQMHSSVASSSSNPPPSTLLPPPFFSISYKSANLKSQVQYGNQDTALESSIRKRIMHFLNILDDEYSMVCVANRSTAFRLLAESYPFHANKGLLCVYDYESEAVTAMIDSAQKRGAKVTSASFSWPSLRIHSGSLMEKLSKSKKKKRGLFVFPLQSRITGARYPYLWMTMAKENGWQVVLDACALGPKDLDTLGLSLIQPDFIICSFFKVFGENPSGFAGLFIKKSSIAMLEPSTIARSIGIVSIIPARRPSQLTDDYSGTDLDAHSSRNQFEEDDVETISSFSGPIPTQICNGNAGADDEFSESALTEKQKQVKKSNQGESSKAQDEKEETPSSIIELELDHSVQAEEATSGADKSMEIVCRGLDHADSLGLLLISSRLRCITNWLVVALKKLRHPHTESGHSLVKIYGPRIKFDRGPALAFNVFDWKGEKIEPALVQKLADRSNISLSCGFLNSIWFADKYEADKDTVLERRSSCEITIAGNKRKENANMGINVVNASLGFLTNFQDAYRLWTFVAKFLDADFVEKERWRYMALNQKMIEI</sequence>
<evidence type="ECO:0000256" key="1">
    <source>
        <dbReference type="SAM" id="MobiDB-lite"/>
    </source>
</evidence>
<feature type="region of interest" description="Disordered" evidence="1">
    <location>
        <begin position="400"/>
        <end position="478"/>
    </location>
</feature>
<evidence type="ECO:0000313" key="2">
    <source>
        <dbReference type="EMBL" id="RRT70095.1"/>
    </source>
</evidence>
<dbReference type="InterPro" id="IPR015422">
    <property type="entry name" value="PyrdxlP-dep_Trfase_small"/>
</dbReference>
<dbReference type="InterPro" id="IPR015424">
    <property type="entry name" value="PyrdxlP-dep_Trfase"/>
</dbReference>
<dbReference type="Gene3D" id="3.90.1150.10">
    <property type="entry name" value="Aspartate Aminotransferase, domain 1"/>
    <property type="match status" value="1"/>
</dbReference>
<dbReference type="EMBL" id="AMZH03004128">
    <property type="protein sequence ID" value="RRT70095.1"/>
    <property type="molecule type" value="Genomic_DNA"/>
</dbReference>
<evidence type="ECO:0008006" key="4">
    <source>
        <dbReference type="Google" id="ProtNLM"/>
    </source>
</evidence>
<proteinExistence type="predicted"/>
<gene>
    <name evidence="2" type="ORF">B296_00023082</name>
</gene>
<dbReference type="InterPro" id="IPR015421">
    <property type="entry name" value="PyrdxlP-dep_Trfase_major"/>
</dbReference>
<organism evidence="2 3">
    <name type="scientific">Ensete ventricosum</name>
    <name type="common">Abyssinian banana</name>
    <name type="synonym">Musa ensete</name>
    <dbReference type="NCBI Taxonomy" id="4639"/>
    <lineage>
        <taxon>Eukaryota</taxon>
        <taxon>Viridiplantae</taxon>
        <taxon>Streptophyta</taxon>
        <taxon>Embryophyta</taxon>
        <taxon>Tracheophyta</taxon>
        <taxon>Spermatophyta</taxon>
        <taxon>Magnoliopsida</taxon>
        <taxon>Liliopsida</taxon>
        <taxon>Zingiberales</taxon>
        <taxon>Musaceae</taxon>
        <taxon>Ensete</taxon>
    </lineage>
</organism>
<dbReference type="PANTHER" id="PTHR14237">
    <property type="entry name" value="MOLYBDOPTERIN COFACTOR SULFURASE MOSC"/>
    <property type="match status" value="1"/>
</dbReference>
<accession>A0A427A1I7</accession>
<name>A0A427A1I7_ENSVE</name>
<protein>
    <recommendedName>
        <fullName evidence="4">Aminotransferase class V domain-containing protein</fullName>
    </recommendedName>
</protein>
<dbReference type="Gene3D" id="3.40.640.10">
    <property type="entry name" value="Type I PLP-dependent aspartate aminotransferase-like (Major domain)"/>
    <property type="match status" value="1"/>
</dbReference>
<reference evidence="2 3" key="1">
    <citation type="journal article" date="2014" name="Agronomy (Basel)">
        <title>A Draft Genome Sequence for Ensete ventricosum, the Drought-Tolerant Tree Against Hunger.</title>
        <authorList>
            <person name="Harrison J."/>
            <person name="Moore K.A."/>
            <person name="Paszkiewicz K."/>
            <person name="Jones T."/>
            <person name="Grant M."/>
            <person name="Ambacheew D."/>
            <person name="Muzemil S."/>
            <person name="Studholme D.J."/>
        </authorList>
    </citation>
    <scope>NUCLEOTIDE SEQUENCE [LARGE SCALE GENOMIC DNA]</scope>
</reference>
<dbReference type="SUPFAM" id="SSF53383">
    <property type="entry name" value="PLP-dependent transferases"/>
    <property type="match status" value="1"/>
</dbReference>